<protein>
    <submittedName>
        <fullName evidence="2">Polysaccharide pyruvyl transferase</fullName>
    </submittedName>
</protein>
<sequence length="368" mass="42901">MIFLYRPQTQYENLGDALIAKNLLEILANYGEIYIDDKNVPSNYIEIIKNKACISHEVYKCHFAFLPIKLRLRGKAVCFVFKPGHFFGDTKSLGGWKRIIIMTAYLTVLKICGVKFLRTGVTVGPLNTGYMFYERFLNKIINFTGVRENKSIKYLAENGITKNIKKVKDLAFWSLNKEPLKLNVNQKYIAYSFRSFNTNIDDKMVKRIAIILEKMHEKYKSDGINCKLISVTQVQRDLQFNTKIKEELISINPTIEIDDYFYNISKESYMELKDIYRETDIIFSNRLHALLYAFESGAYPIAMGNAEQNFKVKYVLEDTLLQDNFIDITVENFTGDEAIEQIFKSRNENLTKDINYNMIKISDFIMVE</sequence>
<name>A0A0P0YRZ7_9ENTR</name>
<evidence type="ECO:0000313" key="2">
    <source>
        <dbReference type="EMBL" id="BAT24086.1"/>
    </source>
</evidence>
<dbReference type="GO" id="GO:0016740">
    <property type="term" value="F:transferase activity"/>
    <property type="evidence" value="ECO:0007669"/>
    <property type="project" value="UniProtKB-KW"/>
</dbReference>
<keyword evidence="2" id="KW-0808">Transferase</keyword>
<evidence type="ECO:0000259" key="1">
    <source>
        <dbReference type="Pfam" id="PF04230"/>
    </source>
</evidence>
<organism evidence="2">
    <name type="scientific">Klebsiella sp. 636/52</name>
    <dbReference type="NCBI Taxonomy" id="1497828"/>
    <lineage>
        <taxon>Bacteria</taxon>
        <taxon>Pseudomonadati</taxon>
        <taxon>Pseudomonadota</taxon>
        <taxon>Gammaproteobacteria</taxon>
        <taxon>Enterobacterales</taxon>
        <taxon>Enterobacteriaceae</taxon>
        <taxon>Klebsiella/Raoultella group</taxon>
        <taxon>Klebsiella</taxon>
    </lineage>
</organism>
<dbReference type="EMBL" id="AB924595">
    <property type="protein sequence ID" value="BAT24086.1"/>
    <property type="molecule type" value="Genomic_DNA"/>
</dbReference>
<dbReference type="InterPro" id="IPR007345">
    <property type="entry name" value="Polysacch_pyruvyl_Trfase"/>
</dbReference>
<feature type="domain" description="Polysaccharide pyruvyl transferase" evidence="1">
    <location>
        <begin position="13"/>
        <end position="305"/>
    </location>
</feature>
<dbReference type="AlphaFoldDB" id="A0A0P0YRZ7"/>
<accession>A0A0P0YRZ7</accession>
<reference evidence="2" key="1">
    <citation type="submission" date="2014-04" db="EMBL/GenBank/DDBJ databases">
        <authorList>
            <person name="Harrison E."/>
        </authorList>
    </citation>
    <scope>NUCLEOTIDE SEQUENCE</scope>
    <source>
        <strain evidence="2">636/52</strain>
    </source>
</reference>
<proteinExistence type="predicted"/>
<dbReference type="Pfam" id="PF04230">
    <property type="entry name" value="PS_pyruv_trans"/>
    <property type="match status" value="1"/>
</dbReference>
<gene>
    <name evidence="2" type="primary">wclY</name>
</gene>
<reference evidence="2" key="2">
    <citation type="journal article" date="2015" name="Sci. Rep.">
        <title>Genetic analysis of capsular polysaccharide synthesis gene clusters in 79 capsular types of Klebsiella spp.</title>
        <authorList>
            <person name="Pan Y.J."/>
            <person name="Lin T.L."/>
            <person name="Chen C.T."/>
            <person name="Chen Y.Y."/>
            <person name="Hsieh P.F."/>
            <person name="Hsu C.R."/>
            <person name="Wu M.C."/>
            <person name="Wang J.T."/>
        </authorList>
    </citation>
    <scope>NUCLEOTIDE SEQUENCE</scope>
    <source>
        <strain evidence="2">636/52</strain>
    </source>
</reference>